<dbReference type="Proteomes" id="UP000050164">
    <property type="component" value="Unassembled WGS sequence"/>
</dbReference>
<dbReference type="AlphaFoldDB" id="A0A654ZYT8"/>
<accession>A0A654ZYT8</accession>
<sequence>MGTARRMAEGSAPRSAKVVVLNSITFGWSISYTTVLVGHGSR</sequence>
<evidence type="ECO:0000313" key="2">
    <source>
        <dbReference type="EMBL" id="CKR55421.1"/>
    </source>
</evidence>
<organism evidence="2 4">
    <name type="scientific">Mycobacterium tuberculosis</name>
    <dbReference type="NCBI Taxonomy" id="1773"/>
    <lineage>
        <taxon>Bacteria</taxon>
        <taxon>Bacillati</taxon>
        <taxon>Actinomycetota</taxon>
        <taxon>Actinomycetes</taxon>
        <taxon>Mycobacteriales</taxon>
        <taxon>Mycobacteriaceae</taxon>
        <taxon>Mycobacterium</taxon>
        <taxon>Mycobacterium tuberculosis complex</taxon>
    </lineage>
</organism>
<dbReference type="EMBL" id="CNFT01000338">
    <property type="protein sequence ID" value="CKR55421.1"/>
    <property type="molecule type" value="Genomic_DNA"/>
</dbReference>
<proteinExistence type="predicted"/>
<evidence type="ECO:0000313" key="4">
    <source>
        <dbReference type="Proteomes" id="UP000050164"/>
    </source>
</evidence>
<name>A0A654ZYT8_MYCTX</name>
<dbReference type="EMBL" id="CGCX01002105">
    <property type="protein sequence ID" value="CFS06862.1"/>
    <property type="molecule type" value="Genomic_DNA"/>
</dbReference>
<evidence type="ECO:0000313" key="1">
    <source>
        <dbReference type="EMBL" id="CFS06862.1"/>
    </source>
</evidence>
<evidence type="ECO:0000313" key="3">
    <source>
        <dbReference type="Proteomes" id="UP000046680"/>
    </source>
</evidence>
<protein>
    <submittedName>
        <fullName evidence="2">Uncharacterized protein</fullName>
    </submittedName>
</protein>
<reference evidence="3 4" key="1">
    <citation type="submission" date="2015-03" db="EMBL/GenBank/DDBJ databases">
        <authorList>
            <consortium name="Pathogen Informatics"/>
        </authorList>
    </citation>
    <scope>NUCLEOTIDE SEQUENCE [LARGE SCALE GENOMIC DNA]</scope>
    <source>
        <strain evidence="2 4">Bir 185</strain>
        <strain evidence="1 3">C09601061</strain>
    </source>
</reference>
<dbReference type="Proteomes" id="UP000046680">
    <property type="component" value="Unassembled WGS sequence"/>
</dbReference>
<gene>
    <name evidence="1" type="ORF">ERS007657_03862</name>
    <name evidence="2" type="ORF">ERS027659_01707</name>
</gene>